<comment type="catalytic activity">
    <reaction evidence="1 18 19">
        <text>(6R)-NADHX = (6S)-NADHX</text>
        <dbReference type="Rhea" id="RHEA:32215"/>
        <dbReference type="ChEBI" id="CHEBI:64074"/>
        <dbReference type="ChEBI" id="CHEBI:64075"/>
        <dbReference type="EC" id="5.1.99.6"/>
    </reaction>
</comment>
<dbReference type="PROSITE" id="PS01050">
    <property type="entry name" value="YJEF_C_2"/>
    <property type="match status" value="1"/>
</dbReference>
<dbReference type="CDD" id="cd01171">
    <property type="entry name" value="YXKO-related"/>
    <property type="match status" value="1"/>
</dbReference>
<evidence type="ECO:0000313" key="22">
    <source>
        <dbReference type="EMBL" id="EJZ65204.1"/>
    </source>
</evidence>
<evidence type="ECO:0000256" key="10">
    <source>
        <dbReference type="ARBA" id="ARBA00023027"/>
    </source>
</evidence>
<evidence type="ECO:0000256" key="8">
    <source>
        <dbReference type="ARBA" id="ARBA00022857"/>
    </source>
</evidence>
<feature type="binding site" evidence="18">
    <location>
        <position position="161"/>
    </location>
    <ligand>
        <name>(6S)-NADPHX</name>
        <dbReference type="ChEBI" id="CHEBI:64076"/>
    </ligand>
</feature>
<evidence type="ECO:0000256" key="14">
    <source>
        <dbReference type="ARBA" id="ARBA00025153"/>
    </source>
</evidence>
<feature type="binding site" evidence="18">
    <location>
        <begin position="57"/>
        <end position="61"/>
    </location>
    <ligand>
        <name>(6S)-NADPHX</name>
        <dbReference type="ChEBI" id="CHEBI:64076"/>
    </ligand>
</feature>
<dbReference type="Pfam" id="PF03853">
    <property type="entry name" value="YjeF_N"/>
    <property type="match status" value="1"/>
</dbReference>
<evidence type="ECO:0000256" key="7">
    <source>
        <dbReference type="ARBA" id="ARBA00022840"/>
    </source>
</evidence>
<dbReference type="PROSITE" id="PS51383">
    <property type="entry name" value="YJEF_C_3"/>
    <property type="match status" value="1"/>
</dbReference>
<feature type="domain" description="YjeF C-terminal" evidence="20">
    <location>
        <begin position="231"/>
        <end position="504"/>
    </location>
</feature>
<comment type="function">
    <text evidence="17">Catalyzes the dehydration of the S-form of NAD(P)HX at the expense of ADP, which is converted to AMP. Together with NAD(P)HX epimerase, which catalyzes the epimerization of the S- and R-forms, the enzyme allows the repair of both epimers of NAD(P)HX, a damaged form of NAD(P)H that is a result of enzymatic or heat-dependent hydration.</text>
</comment>
<evidence type="ECO:0000256" key="3">
    <source>
        <dbReference type="ARBA" id="ARBA00006001"/>
    </source>
</evidence>
<evidence type="ECO:0000256" key="13">
    <source>
        <dbReference type="ARBA" id="ARBA00023268"/>
    </source>
</evidence>
<dbReference type="GO" id="GO:0046496">
    <property type="term" value="P:nicotinamide nucleotide metabolic process"/>
    <property type="evidence" value="ECO:0007669"/>
    <property type="project" value="UniProtKB-UniRule"/>
</dbReference>
<dbReference type="GeneID" id="77848240"/>
<dbReference type="SUPFAM" id="SSF64153">
    <property type="entry name" value="YjeF N-terminal domain-like"/>
    <property type="match status" value="1"/>
</dbReference>
<keyword evidence="10 17" id="KW-0520">NAD</keyword>
<proteinExistence type="inferred from homology"/>
<comment type="catalytic activity">
    <reaction evidence="15 17 19">
        <text>(6S)-NADHX + ADP = AMP + phosphate + NADH + H(+)</text>
        <dbReference type="Rhea" id="RHEA:32223"/>
        <dbReference type="ChEBI" id="CHEBI:15378"/>
        <dbReference type="ChEBI" id="CHEBI:43474"/>
        <dbReference type="ChEBI" id="CHEBI:57945"/>
        <dbReference type="ChEBI" id="CHEBI:64074"/>
        <dbReference type="ChEBI" id="CHEBI:456215"/>
        <dbReference type="ChEBI" id="CHEBI:456216"/>
        <dbReference type="EC" id="4.2.1.136"/>
    </reaction>
</comment>
<dbReference type="eggNOG" id="COG0063">
    <property type="taxonomic scope" value="Bacteria"/>
</dbReference>
<evidence type="ECO:0000256" key="6">
    <source>
        <dbReference type="ARBA" id="ARBA00022741"/>
    </source>
</evidence>
<gene>
    <name evidence="17" type="primary">nnrD</name>
    <name evidence="18" type="synonym">nnrE</name>
    <name evidence="22" type="ORF">HMPREF9448_00935</name>
</gene>
<evidence type="ECO:0000256" key="18">
    <source>
        <dbReference type="HAMAP-Rule" id="MF_01966"/>
    </source>
</evidence>
<comment type="similarity">
    <text evidence="4 19">In the C-terminal section; belongs to the NnrD/CARKD family.</text>
</comment>
<evidence type="ECO:0000259" key="21">
    <source>
        <dbReference type="PROSITE" id="PS51385"/>
    </source>
</evidence>
<evidence type="ECO:0000256" key="4">
    <source>
        <dbReference type="ARBA" id="ARBA00009524"/>
    </source>
</evidence>
<dbReference type="Pfam" id="PF01256">
    <property type="entry name" value="Carb_kinase"/>
    <property type="match status" value="1"/>
</dbReference>
<dbReference type="GO" id="GO:0110051">
    <property type="term" value="P:metabolite repair"/>
    <property type="evidence" value="ECO:0007669"/>
    <property type="project" value="TreeGrafter"/>
</dbReference>
<dbReference type="GO" id="GO:0005524">
    <property type="term" value="F:ATP binding"/>
    <property type="evidence" value="ECO:0007669"/>
    <property type="project" value="UniProtKB-UniRule"/>
</dbReference>
<evidence type="ECO:0000313" key="23">
    <source>
        <dbReference type="Proteomes" id="UP000006044"/>
    </source>
</evidence>
<comment type="cofactor">
    <cofactor evidence="17">
        <name>Mg(2+)</name>
        <dbReference type="ChEBI" id="CHEBI:18420"/>
    </cofactor>
</comment>
<comment type="subunit">
    <text evidence="17">Homotetramer.</text>
</comment>
<evidence type="ECO:0000256" key="5">
    <source>
        <dbReference type="ARBA" id="ARBA00022723"/>
    </source>
</evidence>
<comment type="function">
    <text evidence="14 19">Bifunctional enzyme that catalyzes the epimerization of the S- and R-forms of NAD(P)HX and the dehydration of the S-form of NAD(P)HX at the expense of ADP, which is converted to AMP. This allows the repair of both epimers of NAD(P)HX, a damaged form of NAD(P)H that is a result of enzymatic or heat-dependent hydration.</text>
</comment>
<dbReference type="eggNOG" id="COG0062">
    <property type="taxonomic scope" value="Bacteria"/>
</dbReference>
<evidence type="ECO:0000256" key="1">
    <source>
        <dbReference type="ARBA" id="ARBA00000013"/>
    </source>
</evidence>
<dbReference type="HAMAP" id="MF_01966">
    <property type="entry name" value="NADHX_epimerase"/>
    <property type="match status" value="1"/>
</dbReference>
<feature type="binding site" evidence="18">
    <location>
        <position position="58"/>
    </location>
    <ligand>
        <name>K(+)</name>
        <dbReference type="ChEBI" id="CHEBI:29103"/>
    </ligand>
</feature>
<keyword evidence="11 18" id="KW-0413">Isomerase</keyword>
<dbReference type="GO" id="GO:0052855">
    <property type="term" value="F:ADP-dependent NAD(P)H-hydrate dehydratase activity"/>
    <property type="evidence" value="ECO:0007669"/>
    <property type="project" value="UniProtKB-UniRule"/>
</dbReference>
<dbReference type="GO" id="GO:0052856">
    <property type="term" value="F:NAD(P)HX epimerase activity"/>
    <property type="evidence" value="ECO:0007669"/>
    <property type="project" value="UniProtKB-UniRule"/>
</dbReference>
<dbReference type="AlphaFoldDB" id="K0XBM8"/>
<comment type="catalytic activity">
    <reaction evidence="2 18 19">
        <text>(6R)-NADPHX = (6S)-NADPHX</text>
        <dbReference type="Rhea" id="RHEA:32227"/>
        <dbReference type="ChEBI" id="CHEBI:64076"/>
        <dbReference type="ChEBI" id="CHEBI:64077"/>
        <dbReference type="EC" id="5.1.99.6"/>
    </reaction>
</comment>
<dbReference type="InterPro" id="IPR000631">
    <property type="entry name" value="CARKD"/>
</dbReference>
<dbReference type="InterPro" id="IPR029056">
    <property type="entry name" value="Ribokinase-like"/>
</dbReference>
<dbReference type="RefSeq" id="WP_008861428.1">
    <property type="nucleotide sequence ID" value="NZ_JH815203.1"/>
</dbReference>
<evidence type="ECO:0000256" key="16">
    <source>
        <dbReference type="ARBA" id="ARBA00049209"/>
    </source>
</evidence>
<keyword evidence="12 17" id="KW-0456">Lyase</keyword>
<dbReference type="InterPro" id="IPR004443">
    <property type="entry name" value="YjeF_N_dom"/>
</dbReference>
<feature type="binding site" evidence="17">
    <location>
        <position position="444"/>
    </location>
    <ligand>
        <name>AMP</name>
        <dbReference type="ChEBI" id="CHEBI:456215"/>
    </ligand>
</feature>
<dbReference type="NCBIfam" id="TIGR00196">
    <property type="entry name" value="yjeF_cterm"/>
    <property type="match status" value="1"/>
</dbReference>
<evidence type="ECO:0000256" key="12">
    <source>
        <dbReference type="ARBA" id="ARBA00023239"/>
    </source>
</evidence>
<comment type="similarity">
    <text evidence="17">Belongs to the NnrD/CARKD family.</text>
</comment>
<keyword evidence="23" id="KW-1185">Reference proteome</keyword>
<evidence type="ECO:0000256" key="11">
    <source>
        <dbReference type="ARBA" id="ARBA00023235"/>
    </source>
</evidence>
<dbReference type="OrthoDB" id="9806925at2"/>
<evidence type="ECO:0000256" key="15">
    <source>
        <dbReference type="ARBA" id="ARBA00048238"/>
    </source>
</evidence>
<evidence type="ECO:0000256" key="9">
    <source>
        <dbReference type="ARBA" id="ARBA00022958"/>
    </source>
</evidence>
<evidence type="ECO:0000256" key="19">
    <source>
        <dbReference type="PIRNR" id="PIRNR017184"/>
    </source>
</evidence>
<protein>
    <recommendedName>
        <fullName evidence="19">Bifunctional NAD(P)H-hydrate repair enzyme</fullName>
    </recommendedName>
    <alternativeName>
        <fullName evidence="19">Nicotinamide nucleotide repair protein</fullName>
    </alternativeName>
    <domain>
        <recommendedName>
            <fullName evidence="19">ADP-dependent (S)-NAD(P)H-hydrate dehydratase</fullName>
            <ecNumber evidence="19">4.2.1.136</ecNumber>
        </recommendedName>
        <alternativeName>
            <fullName evidence="19">ADP-dependent NAD(P)HX dehydratase</fullName>
        </alternativeName>
    </domain>
    <domain>
        <recommendedName>
            <fullName evidence="19">NAD(P)H-hydrate epimerase</fullName>
            <ecNumber evidence="19">5.1.99.6</ecNumber>
        </recommendedName>
    </domain>
</protein>
<feature type="binding site" evidence="17">
    <location>
        <position position="266"/>
    </location>
    <ligand>
        <name>(6S)-NADPHX</name>
        <dbReference type="ChEBI" id="CHEBI:64076"/>
    </ligand>
</feature>
<keyword evidence="9 18" id="KW-0630">Potassium</keyword>
<dbReference type="PANTHER" id="PTHR12592">
    <property type="entry name" value="ATP-DEPENDENT (S)-NAD(P)H-HYDRATE DEHYDRATASE FAMILY MEMBER"/>
    <property type="match status" value="1"/>
</dbReference>
<keyword evidence="7 17" id="KW-0067">ATP-binding</keyword>
<accession>K0XBM8</accession>
<keyword evidence="5 18" id="KW-0479">Metal-binding</keyword>
<dbReference type="SUPFAM" id="SSF53613">
    <property type="entry name" value="Ribokinase-like"/>
    <property type="match status" value="1"/>
</dbReference>
<sequence length="509" mass="55387">MKIFTTQSTKLLDRLTIEYEPVSSIDLMERAAEALTSEICNTISPSQRIYIFAGPGNNGGDALATARLLIDRGYKPVVYLFNTMPNHRLSADCEQNRERLRRTGHNDFFEITNQFTPPVVNSGDCVIDGLFGAGLKEPLTGGFASLVRYINESGAFVISIDIPSGLFGEWNPEASEDRIVKARLTLSFQMPKLAFFFAENAKFTGETKILDIHLHPRVIAETETCYYLTTAEDIARNIRHSRPKFSDKRDYGHLLLAAGQYAMMGAAVLSAKAALHSGVGLVSVHSPRCANLILQTAVPEAIFSPDKGENHIEEIPVHPRYSAIAIGPGMGCNETSVSALMHLVKEIRQPLVLDADALNCIAHEQSLLRYLPSHTILTPHIHELERMFGPMTDDASRLKCITHVATKYDIIVVLKGANTAIALSDGTIHFNSTGNPGMATAGSGDVLTGIIGSLLAQGYPPEDAAIIGVYLHGVAGDIAARESGEEYITASDIINHLGLAFKQIKSYQV</sequence>
<dbReference type="Gene3D" id="3.40.1190.20">
    <property type="match status" value="1"/>
</dbReference>
<dbReference type="InterPro" id="IPR036652">
    <property type="entry name" value="YjeF_N_dom_sf"/>
</dbReference>
<comment type="similarity">
    <text evidence="3 19">In the N-terminal section; belongs to the NnrE/AIBP family.</text>
</comment>
<feature type="binding site" evidence="18">
    <location>
        <begin position="132"/>
        <end position="138"/>
    </location>
    <ligand>
        <name>(6S)-NADPHX</name>
        <dbReference type="ChEBI" id="CHEBI:64076"/>
    </ligand>
</feature>
<dbReference type="InterPro" id="IPR030677">
    <property type="entry name" value="Nnr"/>
</dbReference>
<feature type="domain" description="YjeF N-terminal" evidence="21">
    <location>
        <begin position="9"/>
        <end position="220"/>
    </location>
</feature>
<comment type="cofactor">
    <cofactor evidence="18 19">
        <name>K(+)</name>
        <dbReference type="ChEBI" id="CHEBI:29103"/>
    </cofactor>
    <text evidence="18 19">Binds 1 potassium ion per subunit.</text>
</comment>
<comment type="function">
    <text evidence="18">Catalyzes the epimerization of the S- and R-forms of NAD(P)HX, a damaged form of NAD(P)H that is a result of enzymatic or heat-dependent hydration. This is a prerequisite for the S-specific NAD(P)H-hydrate dehydratase to allow the repair of both epimers of NAD(P)HX.</text>
</comment>
<feature type="binding site" evidence="17">
    <location>
        <position position="329"/>
    </location>
    <ligand>
        <name>(6S)-NADPHX</name>
        <dbReference type="ChEBI" id="CHEBI:64076"/>
    </ligand>
</feature>
<organism evidence="22 23">
    <name type="scientific">Barnesiella intestinihominis YIT 11860</name>
    <dbReference type="NCBI Taxonomy" id="742726"/>
    <lineage>
        <taxon>Bacteria</taxon>
        <taxon>Pseudomonadati</taxon>
        <taxon>Bacteroidota</taxon>
        <taxon>Bacteroidia</taxon>
        <taxon>Bacteroidales</taxon>
        <taxon>Barnesiellaceae</taxon>
        <taxon>Barnesiella</taxon>
    </lineage>
</organism>
<dbReference type="PROSITE" id="PS51385">
    <property type="entry name" value="YJEF_N"/>
    <property type="match status" value="1"/>
</dbReference>
<feature type="binding site" evidence="17">
    <location>
        <position position="445"/>
    </location>
    <ligand>
        <name>(6S)-NADPHX</name>
        <dbReference type="ChEBI" id="CHEBI:64076"/>
    </ligand>
</feature>
<dbReference type="PIRSF" id="PIRSF017184">
    <property type="entry name" value="Nnr"/>
    <property type="match status" value="1"/>
</dbReference>
<dbReference type="PANTHER" id="PTHR12592:SF0">
    <property type="entry name" value="ATP-DEPENDENT (S)-NAD(P)H-HYDRATE DEHYDRATASE"/>
    <property type="match status" value="1"/>
</dbReference>
<dbReference type="Gene3D" id="3.40.50.10260">
    <property type="entry name" value="YjeF N-terminal domain"/>
    <property type="match status" value="1"/>
</dbReference>
<dbReference type="NCBIfam" id="TIGR00197">
    <property type="entry name" value="yjeF_nterm"/>
    <property type="match status" value="1"/>
</dbReference>
<dbReference type="PATRIC" id="fig|742726.3.peg.999"/>
<dbReference type="EC" id="4.2.1.136" evidence="19"/>
<comment type="similarity">
    <text evidence="18">Belongs to the NnrE/AIBP family.</text>
</comment>
<dbReference type="EC" id="5.1.99.6" evidence="19"/>
<dbReference type="EMBL" id="ADLE01000007">
    <property type="protein sequence ID" value="EJZ65204.1"/>
    <property type="molecule type" value="Genomic_DNA"/>
</dbReference>
<dbReference type="STRING" id="742726.HMPREF9448_00935"/>
<feature type="binding site" evidence="18">
    <location>
        <position position="128"/>
    </location>
    <ligand>
        <name>K(+)</name>
        <dbReference type="ChEBI" id="CHEBI:29103"/>
    </ligand>
</feature>
<reference evidence="22 23" key="1">
    <citation type="submission" date="2012-08" db="EMBL/GenBank/DDBJ databases">
        <title>The Genome Sequence of Barnesiella intestinihominis YIT 11860.</title>
        <authorList>
            <consortium name="The Broad Institute Genome Sequencing Platform"/>
            <person name="Earl A."/>
            <person name="Ward D."/>
            <person name="Feldgarden M."/>
            <person name="Gevers D."/>
            <person name="Morotomi M."/>
            <person name="Walker B."/>
            <person name="Young S.K."/>
            <person name="Zeng Q."/>
            <person name="Gargeya S."/>
            <person name="Fitzgerald M."/>
            <person name="Haas B."/>
            <person name="Abouelleil A."/>
            <person name="Alvarado L."/>
            <person name="Arachchi H.M."/>
            <person name="Berlin A.M."/>
            <person name="Chapman S.B."/>
            <person name="Goldberg J."/>
            <person name="Griggs A."/>
            <person name="Gujja S."/>
            <person name="Hansen M."/>
            <person name="Howarth C."/>
            <person name="Imamovic A."/>
            <person name="Larimer J."/>
            <person name="McCowen C."/>
            <person name="Montmayeur A."/>
            <person name="Murphy C."/>
            <person name="Neiman D."/>
            <person name="Pearson M."/>
            <person name="Priest M."/>
            <person name="Roberts A."/>
            <person name="Saif S."/>
            <person name="Shea T."/>
            <person name="Sisk P."/>
            <person name="Sykes S."/>
            <person name="Wortman J."/>
            <person name="Nusbaum C."/>
            <person name="Birren B."/>
        </authorList>
    </citation>
    <scope>NUCLEOTIDE SEQUENCE [LARGE SCALE GENOMIC DNA]</scope>
    <source>
        <strain evidence="22 23">YIT 11860</strain>
    </source>
</reference>
<dbReference type="HOGENOM" id="CLU_024853_4_1_10"/>
<evidence type="ECO:0000256" key="2">
    <source>
        <dbReference type="ARBA" id="ARBA00000909"/>
    </source>
</evidence>
<comment type="caution">
    <text evidence="22">The sequence shown here is derived from an EMBL/GenBank/DDBJ whole genome shotgun (WGS) entry which is preliminary data.</text>
</comment>
<feature type="binding site" evidence="17">
    <location>
        <begin position="415"/>
        <end position="419"/>
    </location>
    <ligand>
        <name>AMP</name>
        <dbReference type="ChEBI" id="CHEBI:456215"/>
    </ligand>
</feature>
<keyword evidence="8 17" id="KW-0521">NADP</keyword>
<feature type="binding site" evidence="18">
    <location>
        <position position="164"/>
    </location>
    <ligand>
        <name>K(+)</name>
        <dbReference type="ChEBI" id="CHEBI:29103"/>
    </ligand>
</feature>
<comment type="caution">
    <text evidence="18">Lacks conserved residue(s) required for the propagation of feature annotation.</text>
</comment>
<dbReference type="InterPro" id="IPR017953">
    <property type="entry name" value="Carbohydrate_kinase_pred_CS"/>
</dbReference>
<evidence type="ECO:0000259" key="20">
    <source>
        <dbReference type="PROSITE" id="PS51383"/>
    </source>
</evidence>
<dbReference type="GO" id="GO:0046872">
    <property type="term" value="F:metal ion binding"/>
    <property type="evidence" value="ECO:0007669"/>
    <property type="project" value="UniProtKB-UniRule"/>
</dbReference>
<feature type="binding site" evidence="17">
    <location>
        <position position="380"/>
    </location>
    <ligand>
        <name>(6S)-NADPHX</name>
        <dbReference type="ChEBI" id="CHEBI:64076"/>
    </ligand>
</feature>
<name>K0XBM8_9BACT</name>
<dbReference type="HAMAP" id="MF_01965">
    <property type="entry name" value="NADHX_dehydratase"/>
    <property type="match status" value="1"/>
</dbReference>
<keyword evidence="13" id="KW-0511">Multifunctional enzyme</keyword>
<keyword evidence="6 17" id="KW-0547">Nucleotide-binding</keyword>
<evidence type="ECO:0000256" key="17">
    <source>
        <dbReference type="HAMAP-Rule" id="MF_01965"/>
    </source>
</evidence>
<dbReference type="Proteomes" id="UP000006044">
    <property type="component" value="Unassembled WGS sequence"/>
</dbReference>
<comment type="catalytic activity">
    <reaction evidence="16 17 19">
        <text>(6S)-NADPHX + ADP = AMP + phosphate + NADPH + H(+)</text>
        <dbReference type="Rhea" id="RHEA:32235"/>
        <dbReference type="ChEBI" id="CHEBI:15378"/>
        <dbReference type="ChEBI" id="CHEBI:43474"/>
        <dbReference type="ChEBI" id="CHEBI:57783"/>
        <dbReference type="ChEBI" id="CHEBI:64076"/>
        <dbReference type="ChEBI" id="CHEBI:456215"/>
        <dbReference type="ChEBI" id="CHEBI:456216"/>
        <dbReference type="EC" id="4.2.1.136"/>
    </reaction>
</comment>